<protein>
    <recommendedName>
        <fullName evidence="5">Tyr recombinase domain-containing protein</fullName>
    </recommendedName>
</protein>
<comment type="caution">
    <text evidence="3">The sequence shown here is derived from an EMBL/GenBank/DDBJ whole genome shotgun (WGS) entry which is preliminary data.</text>
</comment>
<keyword evidence="4" id="KW-1185">Reference proteome</keyword>
<dbReference type="Gene3D" id="1.10.443.10">
    <property type="entry name" value="Intergrase catalytic core"/>
    <property type="match status" value="1"/>
</dbReference>
<proteinExistence type="predicted"/>
<dbReference type="Proteomes" id="UP000636960">
    <property type="component" value="Unassembled WGS sequence"/>
</dbReference>
<dbReference type="InterPro" id="IPR013762">
    <property type="entry name" value="Integrase-like_cat_sf"/>
</dbReference>
<dbReference type="AlphaFoldDB" id="A0A919MZP3"/>
<dbReference type="InterPro" id="IPR011010">
    <property type="entry name" value="DNA_brk_join_enz"/>
</dbReference>
<dbReference type="GO" id="GO:0015074">
    <property type="term" value="P:DNA integration"/>
    <property type="evidence" value="ECO:0007669"/>
    <property type="project" value="InterPro"/>
</dbReference>
<evidence type="ECO:0008006" key="5">
    <source>
        <dbReference type="Google" id="ProtNLM"/>
    </source>
</evidence>
<dbReference type="SUPFAM" id="SSF56349">
    <property type="entry name" value="DNA breaking-rejoining enzymes"/>
    <property type="match status" value="1"/>
</dbReference>
<reference evidence="3" key="1">
    <citation type="submission" date="2021-01" db="EMBL/GenBank/DDBJ databases">
        <title>Whole genome shotgun sequence of Actinoplanes rishiriensis NBRC 108556.</title>
        <authorList>
            <person name="Komaki H."/>
            <person name="Tamura T."/>
        </authorList>
    </citation>
    <scope>NUCLEOTIDE SEQUENCE</scope>
    <source>
        <strain evidence="3">NBRC 108556</strain>
    </source>
</reference>
<sequence length="209" mass="22590">MAATQLGYVRGGLKPGALAPHWRRSGFATWLFHPATSGWYPRAAPQPARPVPILGDVFPGVPARGRGAVSRANACWIPIAGGLTPHGLRHSHKTMMEEIGVPKKLQDDRMGHADGSVQARYSHITAAMRQRLMDDLTAQWETALRARKAMSAGSPVWALDRLLATVKAALRQDLLPNFLPNGREKQSGPVSLGGRPALNSRFSGRGGRI</sequence>
<organism evidence="3 4">
    <name type="scientific">Paractinoplanes rishiriensis</name>
    <dbReference type="NCBI Taxonomy" id="1050105"/>
    <lineage>
        <taxon>Bacteria</taxon>
        <taxon>Bacillati</taxon>
        <taxon>Actinomycetota</taxon>
        <taxon>Actinomycetes</taxon>
        <taxon>Micromonosporales</taxon>
        <taxon>Micromonosporaceae</taxon>
        <taxon>Paractinoplanes</taxon>
    </lineage>
</organism>
<gene>
    <name evidence="3" type="ORF">Ari01nite_92480</name>
</gene>
<evidence type="ECO:0000256" key="1">
    <source>
        <dbReference type="ARBA" id="ARBA00023172"/>
    </source>
</evidence>
<evidence type="ECO:0000313" key="4">
    <source>
        <dbReference type="Proteomes" id="UP000636960"/>
    </source>
</evidence>
<feature type="region of interest" description="Disordered" evidence="2">
    <location>
        <begin position="178"/>
        <end position="209"/>
    </location>
</feature>
<keyword evidence="1" id="KW-0233">DNA recombination</keyword>
<evidence type="ECO:0000256" key="2">
    <source>
        <dbReference type="SAM" id="MobiDB-lite"/>
    </source>
</evidence>
<dbReference type="GO" id="GO:0006310">
    <property type="term" value="P:DNA recombination"/>
    <property type="evidence" value="ECO:0007669"/>
    <property type="project" value="UniProtKB-KW"/>
</dbReference>
<dbReference type="GO" id="GO:0003677">
    <property type="term" value="F:DNA binding"/>
    <property type="evidence" value="ECO:0007669"/>
    <property type="project" value="InterPro"/>
</dbReference>
<name>A0A919MZP3_9ACTN</name>
<dbReference type="EMBL" id="BOMV01000112">
    <property type="protein sequence ID" value="GIF01784.1"/>
    <property type="molecule type" value="Genomic_DNA"/>
</dbReference>
<evidence type="ECO:0000313" key="3">
    <source>
        <dbReference type="EMBL" id="GIF01784.1"/>
    </source>
</evidence>
<accession>A0A919MZP3</accession>